<dbReference type="GO" id="GO:0016594">
    <property type="term" value="F:glycine binding"/>
    <property type="evidence" value="ECO:0007669"/>
    <property type="project" value="TreeGrafter"/>
</dbReference>
<comment type="caution">
    <text evidence="1">The sequence shown here is derived from an EMBL/GenBank/DDBJ whole genome shotgun (WGS) entry which is preliminary data.</text>
</comment>
<protein>
    <submittedName>
        <fullName evidence="1">Uncharacterized protein</fullName>
    </submittedName>
</protein>
<dbReference type="Proteomes" id="UP001157418">
    <property type="component" value="Unassembled WGS sequence"/>
</dbReference>
<dbReference type="GO" id="GO:0019464">
    <property type="term" value="P:glycine decarboxylation via glycine cleavage system"/>
    <property type="evidence" value="ECO:0007669"/>
    <property type="project" value="TreeGrafter"/>
</dbReference>
<dbReference type="GO" id="GO:0030170">
    <property type="term" value="F:pyridoxal phosphate binding"/>
    <property type="evidence" value="ECO:0007669"/>
    <property type="project" value="TreeGrafter"/>
</dbReference>
<dbReference type="AlphaFoldDB" id="A0AAU9NQQ2"/>
<dbReference type="GO" id="GO:0005739">
    <property type="term" value="C:mitochondrion"/>
    <property type="evidence" value="ECO:0007669"/>
    <property type="project" value="TreeGrafter"/>
</dbReference>
<organism evidence="1 2">
    <name type="scientific">Lactuca virosa</name>
    <dbReference type="NCBI Taxonomy" id="75947"/>
    <lineage>
        <taxon>Eukaryota</taxon>
        <taxon>Viridiplantae</taxon>
        <taxon>Streptophyta</taxon>
        <taxon>Embryophyta</taxon>
        <taxon>Tracheophyta</taxon>
        <taxon>Spermatophyta</taxon>
        <taxon>Magnoliopsida</taxon>
        <taxon>eudicotyledons</taxon>
        <taxon>Gunneridae</taxon>
        <taxon>Pentapetalae</taxon>
        <taxon>asterids</taxon>
        <taxon>campanulids</taxon>
        <taxon>Asterales</taxon>
        <taxon>Asteraceae</taxon>
        <taxon>Cichorioideae</taxon>
        <taxon>Cichorieae</taxon>
        <taxon>Lactucinae</taxon>
        <taxon>Lactuca</taxon>
    </lineage>
</organism>
<accession>A0AAU9NQQ2</accession>
<dbReference type="GO" id="GO:0004375">
    <property type="term" value="F:glycine dehydrogenase (decarboxylating) activity"/>
    <property type="evidence" value="ECO:0007669"/>
    <property type="project" value="InterPro"/>
</dbReference>
<keyword evidence="2" id="KW-1185">Reference proteome</keyword>
<proteinExistence type="predicted"/>
<sequence>MFKVFALGKPVTFSATSLALEVQDVIPSGLARETPYLTHSIFNTYHTEHELLRYISKLQLKDLSLCHSMVPLGSCTMKLNATTEMMPVTWPAFVDMHPFAPTQQAQGYQNLGDMLCTITGFDSFSLQPNAGAAGEYARLMVIRAYHMREEIIIVMYASSLCLHMEQILQVLLCVE</sequence>
<dbReference type="PANTHER" id="PTHR11773">
    <property type="entry name" value="GLYCINE DEHYDROGENASE, DECARBOXYLATING"/>
    <property type="match status" value="1"/>
</dbReference>
<reference evidence="1 2" key="1">
    <citation type="submission" date="2022-01" db="EMBL/GenBank/DDBJ databases">
        <authorList>
            <person name="Xiong W."/>
            <person name="Schranz E."/>
        </authorList>
    </citation>
    <scope>NUCLEOTIDE SEQUENCE [LARGE SCALE GENOMIC DNA]</scope>
</reference>
<gene>
    <name evidence="1" type="ORF">LVIROSA_LOCUS26394</name>
</gene>
<dbReference type="Gene3D" id="3.40.640.10">
    <property type="entry name" value="Type I PLP-dependent aspartate aminotransferase-like (Major domain)"/>
    <property type="match status" value="1"/>
</dbReference>
<dbReference type="PANTHER" id="PTHR11773:SF12">
    <property type="entry name" value="GLYCINE CLEAVAGE SYSTEM P PROTEIN"/>
    <property type="match status" value="1"/>
</dbReference>
<dbReference type="GO" id="GO:0009941">
    <property type="term" value="C:chloroplast envelope"/>
    <property type="evidence" value="ECO:0007669"/>
    <property type="project" value="TreeGrafter"/>
</dbReference>
<dbReference type="GO" id="GO:0048046">
    <property type="term" value="C:apoplast"/>
    <property type="evidence" value="ECO:0007669"/>
    <property type="project" value="TreeGrafter"/>
</dbReference>
<dbReference type="GO" id="GO:0005960">
    <property type="term" value="C:glycine cleavage complex"/>
    <property type="evidence" value="ECO:0007669"/>
    <property type="project" value="TreeGrafter"/>
</dbReference>
<dbReference type="SUPFAM" id="SSF53383">
    <property type="entry name" value="PLP-dependent transferases"/>
    <property type="match status" value="1"/>
</dbReference>
<evidence type="ECO:0000313" key="1">
    <source>
        <dbReference type="EMBL" id="CAH1440246.1"/>
    </source>
</evidence>
<dbReference type="InterPro" id="IPR015424">
    <property type="entry name" value="PyrdxlP-dep_Trfase"/>
</dbReference>
<evidence type="ECO:0000313" key="2">
    <source>
        <dbReference type="Proteomes" id="UP001157418"/>
    </source>
</evidence>
<dbReference type="InterPro" id="IPR020581">
    <property type="entry name" value="GDC_P"/>
</dbReference>
<name>A0AAU9NQQ2_9ASTR</name>
<dbReference type="EMBL" id="CAKMRJ010005412">
    <property type="protein sequence ID" value="CAH1440246.1"/>
    <property type="molecule type" value="Genomic_DNA"/>
</dbReference>
<dbReference type="InterPro" id="IPR015421">
    <property type="entry name" value="PyrdxlP-dep_Trfase_major"/>
</dbReference>